<sequence length="1523" mass="169493">MRLLRASNLSESEAHGSPLTVGLGLFSALQIRFSLRLVPIVLVVGLFRLELMAMREREIVCVGFEMWYNGRERESPFRKLKNPKKPFNSRKSHTSKTSGLVKIKSIRFSMLSESDIYKAAEVQVFKGVYYDMTKKPIPNGLLDPRMGPPNKFGTCATCHGTFAECPGHYGYLTLALPVYNVGYLNTIVDILKCICKSCSRVLLPEKERVEWLKKMRNQKIEPLKKNEILKRIVKRCNSMASSRKAVKCLRCGYINGMVKKATGSLGVIHDRSKIIDNSLEECRAAISHTKEFKASINVANILNPDRVLSLFKKMLDEDCELLYLSDRSENLVLRNIAVPPLAIRPSVFVDGGAQSNESDITERLKRIIQINAILQQELSEASSSSRSLVGWADLQMEVAQYINSDVRGGSQNMQVSKPLSGFVQRLKGKQGRFRGNLSGKRVEYTGRTVISPDPNLKITEVAIPILMAKILTYPELVSHHNIEKLRQCVRNGPDKYPGARFIRAPDGSLSSLISPARKRLADDLKFGCVVHRHLEDGDIVLFNRQPSLHRMSIMCHRARIMPWRTLRFNESVCNPYNADFDGDEMNLHVPQTEEARTEALMLMGVQNNLCTPKNGEILVASTQDFLTSSFLITRKDTFYDRAAFSLLCSYLGDGMDLVDLPTPALIKPIELWTGKQLFSVLLRPHANMRVYLNLTVREKNYSKSGETMCPNDGFVYFRNSELICGQLGKATLAPSLIAFQETSKETLSIGRWKVKIGFRVQEMLTTYADKEMCSTYAACEGFVRVVNNMTNRVVGKVWFRMVDGRSGTLTELEDWTKGSNRCTEARKAIAGVLGGSRVVHERMRCFEICAQRHAKQVQGIQSSTVVQGDALGYVQKSGQTRVVQLVQDVHREAQRKETKKSCTATGAMTPKRAARGGEFGILFRRDLMLELRIEERNLVVYSNVNFEQLWIWTNCGICFDFSRNHSGDSELGSGTSCWGTISSDTISCGNGNKDGLYSVLLRDYNSHAAAACMNRLAKLSARWIGTHGFSIGIDDVQPGERLYGNKRAIILEDYVKCDQLIQNYNKGMLKLQPGCDAAQTLEAQITGVLNNIREATAKVCMEELHWRNSPLIMSQCGSKGSPINISQMIACVGQQSVGGRRAPNGFIDRSLPHFPRKSKTPAAKGFVANSFYSGLTATEFFFHTMGGREGLVDTAVKTADTGYMSRRLIKALEDLSVQYDNTVRNASGTVVQFIYGDDGMDPSQMEGKGGVPLNFERLLLKIKAICPCGEQKSLSPSEILKFSNERLKKHDMTSDGGCSDAFKKSLSEFIQDCSTRLKSTRKALQLDDEHTEGKIPNILESVAQNISGITSRQLQVFSETCISRYHLKRVESGTAIGAIGAQSIGEPGTQMTLKTFHFAGVASMNVTLGVPRIKEIINAAKKISTPIITATLVCDDNVKTARMVKDHVEKTVLGQVAKSVRIVMTSRLASIVVTLDVESIQASQLNINAQKVKESILSTPKIKLKEQHINVLDGKKTGNYSSN</sequence>
<dbReference type="InterPro" id="IPR006592">
    <property type="entry name" value="RNA_pol_N"/>
</dbReference>
<keyword evidence="6" id="KW-0479">Metal-binding</keyword>
<dbReference type="InterPro" id="IPR038120">
    <property type="entry name" value="Rpb1_funnel_sf"/>
</dbReference>
<evidence type="ECO:0000313" key="14">
    <source>
        <dbReference type="EMBL" id="GFZ13207.1"/>
    </source>
</evidence>
<evidence type="ECO:0000256" key="8">
    <source>
        <dbReference type="ARBA" id="ARBA00022842"/>
    </source>
</evidence>
<dbReference type="EMBL" id="BJWL01000023">
    <property type="protein sequence ID" value="GFZ13207.1"/>
    <property type="molecule type" value="Genomic_DNA"/>
</dbReference>
<dbReference type="InterPro" id="IPR015700">
    <property type="entry name" value="RPC1"/>
</dbReference>
<reference evidence="14 15" key="1">
    <citation type="submission" date="2019-07" db="EMBL/GenBank/DDBJ databases">
        <title>De Novo Assembly of kiwifruit Actinidia rufa.</title>
        <authorList>
            <person name="Sugita-Konishi S."/>
            <person name="Sato K."/>
            <person name="Mori E."/>
            <person name="Abe Y."/>
            <person name="Kisaki G."/>
            <person name="Hamano K."/>
            <person name="Suezawa K."/>
            <person name="Otani M."/>
            <person name="Fukuda T."/>
            <person name="Manabe T."/>
            <person name="Gomi K."/>
            <person name="Tabuchi M."/>
            <person name="Akimitsu K."/>
            <person name="Kataoka I."/>
        </authorList>
    </citation>
    <scope>NUCLEOTIDE SEQUENCE [LARGE SCALE GENOMIC DNA]</scope>
    <source>
        <strain evidence="15">cv. Fuchu</strain>
    </source>
</reference>
<keyword evidence="5 12" id="KW-0548">Nucleotidyltransferase</keyword>
<name>A0A7J0GQX3_9ERIC</name>
<keyword evidence="7" id="KW-0862">Zinc</keyword>
<dbReference type="GO" id="GO:0046872">
    <property type="term" value="F:metal ion binding"/>
    <property type="evidence" value="ECO:0007669"/>
    <property type="project" value="UniProtKB-KW"/>
</dbReference>
<evidence type="ECO:0000256" key="9">
    <source>
        <dbReference type="ARBA" id="ARBA00023163"/>
    </source>
</evidence>
<protein>
    <recommendedName>
        <fullName evidence="12">DNA-directed RNA polymerase subunit</fullName>
        <ecNumber evidence="12">2.7.7.6</ecNumber>
    </recommendedName>
</protein>
<dbReference type="InterPro" id="IPR007083">
    <property type="entry name" value="RNA_pol_Rpb1_4"/>
</dbReference>
<accession>A0A7J0GQX3</accession>
<dbReference type="Gene3D" id="3.30.1490.180">
    <property type="entry name" value="RNA polymerase ii"/>
    <property type="match status" value="1"/>
</dbReference>
<dbReference type="GO" id="GO:0005634">
    <property type="term" value="C:nucleus"/>
    <property type="evidence" value="ECO:0007669"/>
    <property type="project" value="UniProtKB-SubCell"/>
</dbReference>
<dbReference type="InterPro" id="IPR000722">
    <property type="entry name" value="RNA_pol_asu"/>
</dbReference>
<keyword evidence="9 12" id="KW-0804">Transcription</keyword>
<evidence type="ECO:0000313" key="15">
    <source>
        <dbReference type="Proteomes" id="UP000585474"/>
    </source>
</evidence>
<dbReference type="GO" id="GO:0006351">
    <property type="term" value="P:DNA-templated transcription"/>
    <property type="evidence" value="ECO:0007669"/>
    <property type="project" value="InterPro"/>
</dbReference>
<dbReference type="SUPFAM" id="SSF64484">
    <property type="entry name" value="beta and beta-prime subunits of DNA dependent RNA-polymerase"/>
    <property type="match status" value="2"/>
</dbReference>
<dbReference type="Gene3D" id="1.10.274.100">
    <property type="entry name" value="RNA polymerase Rpb1, domain 3"/>
    <property type="match status" value="2"/>
</dbReference>
<evidence type="ECO:0000256" key="4">
    <source>
        <dbReference type="ARBA" id="ARBA00022679"/>
    </source>
</evidence>
<evidence type="ECO:0000256" key="12">
    <source>
        <dbReference type="RuleBase" id="RU004279"/>
    </source>
</evidence>
<comment type="catalytic activity">
    <reaction evidence="11 12">
        <text>RNA(n) + a ribonucleoside 5'-triphosphate = RNA(n+1) + diphosphate</text>
        <dbReference type="Rhea" id="RHEA:21248"/>
        <dbReference type="Rhea" id="RHEA-COMP:14527"/>
        <dbReference type="Rhea" id="RHEA-COMP:17342"/>
        <dbReference type="ChEBI" id="CHEBI:33019"/>
        <dbReference type="ChEBI" id="CHEBI:61557"/>
        <dbReference type="ChEBI" id="CHEBI:140395"/>
        <dbReference type="EC" id="2.7.7.6"/>
    </reaction>
</comment>
<dbReference type="PANTHER" id="PTHR48446:SF1">
    <property type="entry name" value="DNA-DIRECTED RNA POLYMERASE SUBUNIT BETA' N-TERMINAL SECTION"/>
    <property type="match status" value="1"/>
</dbReference>
<dbReference type="Gene3D" id="1.10.132.30">
    <property type="match status" value="1"/>
</dbReference>
<keyword evidence="10" id="KW-0539">Nucleus</keyword>
<dbReference type="Gene3D" id="6.20.50.80">
    <property type="match status" value="1"/>
</dbReference>
<dbReference type="Proteomes" id="UP000585474">
    <property type="component" value="Unassembled WGS sequence"/>
</dbReference>
<dbReference type="GO" id="GO:0003677">
    <property type="term" value="F:DNA binding"/>
    <property type="evidence" value="ECO:0007669"/>
    <property type="project" value="InterPro"/>
</dbReference>
<dbReference type="SMART" id="SM00663">
    <property type="entry name" value="RPOLA_N"/>
    <property type="match status" value="1"/>
</dbReference>
<dbReference type="Gene3D" id="6.10.250.2940">
    <property type="match status" value="1"/>
</dbReference>
<dbReference type="Pfam" id="PF04983">
    <property type="entry name" value="RNA_pol_Rpb1_3"/>
    <property type="match status" value="2"/>
</dbReference>
<evidence type="ECO:0000256" key="3">
    <source>
        <dbReference type="ARBA" id="ARBA00022478"/>
    </source>
</evidence>
<dbReference type="FunFam" id="1.10.132.30:FF:000001">
    <property type="entry name" value="DNA-directed RNA polymerase subunit"/>
    <property type="match status" value="1"/>
</dbReference>
<dbReference type="EC" id="2.7.7.6" evidence="12"/>
<comment type="subcellular location">
    <subcellularLocation>
        <location evidence="1">Nucleus</location>
    </subcellularLocation>
</comment>
<dbReference type="FunFam" id="2.40.40.20:FF:000019">
    <property type="entry name" value="DNA-directed RNA polymerase II subunit RPB1"/>
    <property type="match status" value="1"/>
</dbReference>
<organism evidence="14 15">
    <name type="scientific">Actinidia rufa</name>
    <dbReference type="NCBI Taxonomy" id="165716"/>
    <lineage>
        <taxon>Eukaryota</taxon>
        <taxon>Viridiplantae</taxon>
        <taxon>Streptophyta</taxon>
        <taxon>Embryophyta</taxon>
        <taxon>Tracheophyta</taxon>
        <taxon>Spermatophyta</taxon>
        <taxon>Magnoliopsida</taxon>
        <taxon>eudicotyledons</taxon>
        <taxon>Gunneridae</taxon>
        <taxon>Pentapetalae</taxon>
        <taxon>asterids</taxon>
        <taxon>Ericales</taxon>
        <taxon>Actinidiaceae</taxon>
        <taxon>Actinidia</taxon>
    </lineage>
</organism>
<proteinExistence type="inferred from homology"/>
<dbReference type="InterPro" id="IPR044893">
    <property type="entry name" value="RNA_pol_Rpb1_clamp_domain"/>
</dbReference>
<evidence type="ECO:0000259" key="13">
    <source>
        <dbReference type="SMART" id="SM00663"/>
    </source>
</evidence>
<gene>
    <name evidence="14" type="ORF">Acr_23g0015920</name>
</gene>
<comment type="function">
    <text evidence="12">DNA-dependent RNA polymerase catalyzes the transcription of DNA into RNA using the four ribonucleoside triphosphates as substrates.</text>
</comment>
<dbReference type="Pfam" id="PF00623">
    <property type="entry name" value="RNA_pol_Rpb1_2"/>
    <property type="match status" value="1"/>
</dbReference>
<keyword evidence="4 12" id="KW-0808">Transferase</keyword>
<keyword evidence="15" id="KW-1185">Reference proteome</keyword>
<dbReference type="GO" id="GO:0000428">
    <property type="term" value="C:DNA-directed RNA polymerase complex"/>
    <property type="evidence" value="ECO:0007669"/>
    <property type="project" value="UniProtKB-KW"/>
</dbReference>
<evidence type="ECO:0000256" key="11">
    <source>
        <dbReference type="ARBA" id="ARBA00048552"/>
    </source>
</evidence>
<evidence type="ECO:0000256" key="6">
    <source>
        <dbReference type="ARBA" id="ARBA00022723"/>
    </source>
</evidence>
<dbReference type="InterPro" id="IPR007080">
    <property type="entry name" value="RNA_pol_Rpb1_1"/>
</dbReference>
<dbReference type="Gene3D" id="2.40.40.20">
    <property type="match status" value="1"/>
</dbReference>
<keyword evidence="3 12" id="KW-0240">DNA-directed RNA polymerase</keyword>
<evidence type="ECO:0000256" key="1">
    <source>
        <dbReference type="ARBA" id="ARBA00004123"/>
    </source>
</evidence>
<evidence type="ECO:0000256" key="2">
    <source>
        <dbReference type="ARBA" id="ARBA00006460"/>
    </source>
</evidence>
<feature type="domain" description="RNA polymerase N-terminal" evidence="13">
    <location>
        <begin position="329"/>
        <end position="633"/>
    </location>
</feature>
<dbReference type="FunFam" id="4.10.860.120:FF:000009">
    <property type="entry name" value="DNA-directed RNA polymerase subunit"/>
    <property type="match status" value="1"/>
</dbReference>
<dbReference type="Pfam" id="PF04997">
    <property type="entry name" value="RNA_pol_Rpb1_1"/>
    <property type="match status" value="1"/>
</dbReference>
<dbReference type="PANTHER" id="PTHR48446">
    <property type="entry name" value="DNA-DIRECTED RNA POLYMERASE SUBUNIT BETA' N-TERMINAL SECTION"/>
    <property type="match status" value="1"/>
</dbReference>
<evidence type="ECO:0000256" key="10">
    <source>
        <dbReference type="ARBA" id="ARBA00023242"/>
    </source>
</evidence>
<dbReference type="InterPro" id="IPR007081">
    <property type="entry name" value="RNA_pol_Rpb1_5"/>
</dbReference>
<keyword evidence="8" id="KW-0460">Magnesium</keyword>
<comment type="similarity">
    <text evidence="2 12">Belongs to the RNA polymerase beta' chain family.</text>
</comment>
<comment type="caution">
    <text evidence="14">The sequence shown here is derived from an EMBL/GenBank/DDBJ whole genome shotgun (WGS) entry which is preliminary data.</text>
</comment>
<dbReference type="Pfam" id="PF04998">
    <property type="entry name" value="RNA_pol_Rpb1_5"/>
    <property type="match status" value="1"/>
</dbReference>
<dbReference type="OrthoDB" id="270392at2759"/>
<evidence type="ECO:0000256" key="5">
    <source>
        <dbReference type="ARBA" id="ARBA00022695"/>
    </source>
</evidence>
<dbReference type="GO" id="GO:0003899">
    <property type="term" value="F:DNA-directed RNA polymerase activity"/>
    <property type="evidence" value="ECO:0007669"/>
    <property type="project" value="UniProtKB-EC"/>
</dbReference>
<dbReference type="Pfam" id="PF05000">
    <property type="entry name" value="RNA_pol_Rpb1_4"/>
    <property type="match status" value="1"/>
</dbReference>
<dbReference type="InterPro" id="IPR007066">
    <property type="entry name" value="RNA_pol_Rpb1_3"/>
</dbReference>
<dbReference type="InterPro" id="IPR042102">
    <property type="entry name" value="RNA_pol_Rpb1_3_sf"/>
</dbReference>
<evidence type="ECO:0000256" key="7">
    <source>
        <dbReference type="ARBA" id="ARBA00022833"/>
    </source>
</evidence>
<dbReference type="Gene3D" id="4.10.860.120">
    <property type="entry name" value="RNA polymerase II, clamp domain"/>
    <property type="match status" value="1"/>
</dbReference>